<dbReference type="RefSeq" id="WP_345059110.1">
    <property type="nucleotide sequence ID" value="NZ_BAAAVM010000131.1"/>
</dbReference>
<comment type="caution">
    <text evidence="3">The sequence shown here is derived from an EMBL/GenBank/DDBJ whole genome shotgun (WGS) entry which is preliminary data.</text>
</comment>
<dbReference type="PANTHER" id="PTHR15462:SF8">
    <property type="entry name" value="SERINE PROTEASE"/>
    <property type="match status" value="1"/>
</dbReference>
<evidence type="ECO:0000313" key="3">
    <source>
        <dbReference type="EMBL" id="GAA2778278.1"/>
    </source>
</evidence>
<proteinExistence type="predicted"/>
<name>A0ABN3V5J5_9ACTN</name>
<dbReference type="InterPro" id="IPR009003">
    <property type="entry name" value="Peptidase_S1_PA"/>
</dbReference>
<dbReference type="PROSITE" id="PS00134">
    <property type="entry name" value="TRYPSIN_HIS"/>
    <property type="match status" value="1"/>
</dbReference>
<reference evidence="3 4" key="1">
    <citation type="journal article" date="2019" name="Int. J. Syst. Evol. Microbiol.">
        <title>The Global Catalogue of Microorganisms (GCM) 10K type strain sequencing project: providing services to taxonomists for standard genome sequencing and annotation.</title>
        <authorList>
            <consortium name="The Broad Institute Genomics Platform"/>
            <consortium name="The Broad Institute Genome Sequencing Center for Infectious Disease"/>
            <person name="Wu L."/>
            <person name="Ma J."/>
        </authorList>
    </citation>
    <scope>NUCLEOTIDE SEQUENCE [LARGE SCALE GENOMIC DNA]</scope>
    <source>
        <strain evidence="3 4">JCM 11574</strain>
    </source>
</reference>
<dbReference type="InterPro" id="IPR018114">
    <property type="entry name" value="TRYPSIN_HIS"/>
</dbReference>
<feature type="chain" id="PRO_5047437858" description="Serine protease" evidence="2">
    <location>
        <begin position="32"/>
        <end position="254"/>
    </location>
</feature>
<evidence type="ECO:0000256" key="1">
    <source>
        <dbReference type="ARBA" id="ARBA00022729"/>
    </source>
</evidence>
<dbReference type="PANTHER" id="PTHR15462">
    <property type="entry name" value="SERINE PROTEASE"/>
    <property type="match status" value="1"/>
</dbReference>
<organism evidence="3 4">
    <name type="scientific">Streptomyces rameus</name>
    <dbReference type="NCBI Taxonomy" id="68261"/>
    <lineage>
        <taxon>Bacteria</taxon>
        <taxon>Bacillati</taxon>
        <taxon>Actinomycetota</taxon>
        <taxon>Actinomycetes</taxon>
        <taxon>Kitasatosporales</taxon>
        <taxon>Streptomycetaceae</taxon>
        <taxon>Streptomyces</taxon>
    </lineage>
</organism>
<dbReference type="Proteomes" id="UP001500893">
    <property type="component" value="Unassembled WGS sequence"/>
</dbReference>
<dbReference type="Pfam" id="PF13365">
    <property type="entry name" value="Trypsin_2"/>
    <property type="match status" value="1"/>
</dbReference>
<gene>
    <name evidence="3" type="ORF">GCM10010521_66630</name>
</gene>
<evidence type="ECO:0008006" key="5">
    <source>
        <dbReference type="Google" id="ProtNLM"/>
    </source>
</evidence>
<keyword evidence="4" id="KW-1185">Reference proteome</keyword>
<evidence type="ECO:0000313" key="4">
    <source>
        <dbReference type="Proteomes" id="UP001500893"/>
    </source>
</evidence>
<accession>A0ABN3V5J5</accession>
<dbReference type="InterPro" id="IPR050966">
    <property type="entry name" value="Glutamyl_endopeptidase"/>
</dbReference>
<sequence length="254" mass="26399">MKRIQRISITSRPALLGAVVLLALTSASVAAADDGRGPLGVTADAVANRRSARVGVLFAADGAGRPEGGHFCTASVVHSPRGDLILTAAHCVDGDDALVFVPGYRDAQAPYGVWQVTRRYLPDGWAEDEDEDSDVAFAAVADRDGTPLEGVVGANRFTTGVATGATPVTVTGYPESRETPITCSNRPTRHSRTQQRIDCPSFAGGTSGSPWVNGDGQVVGVLGGHERGGATADISYSVVLRAESARLYEEAAAH</sequence>
<keyword evidence="1 2" id="KW-0732">Signal</keyword>
<feature type="signal peptide" evidence="2">
    <location>
        <begin position="1"/>
        <end position="31"/>
    </location>
</feature>
<protein>
    <recommendedName>
        <fullName evidence="5">Serine protease</fullName>
    </recommendedName>
</protein>
<dbReference type="EMBL" id="BAAAVM010000131">
    <property type="protein sequence ID" value="GAA2778278.1"/>
    <property type="molecule type" value="Genomic_DNA"/>
</dbReference>
<evidence type="ECO:0000256" key="2">
    <source>
        <dbReference type="SAM" id="SignalP"/>
    </source>
</evidence>
<dbReference type="InterPro" id="IPR043504">
    <property type="entry name" value="Peptidase_S1_PA_chymotrypsin"/>
</dbReference>
<dbReference type="SUPFAM" id="SSF50494">
    <property type="entry name" value="Trypsin-like serine proteases"/>
    <property type="match status" value="1"/>
</dbReference>
<dbReference type="Gene3D" id="2.40.10.10">
    <property type="entry name" value="Trypsin-like serine proteases"/>
    <property type="match status" value="2"/>
</dbReference>